<sequence length="59" mass="6712">MSASKKIIGRDIVEYLRNEALVGRMNKKKLQTLASSMGVLNRVKEEFDKTLSEPESRSK</sequence>
<dbReference type="AlphaFoldDB" id="A0A0K2SZU2"/>
<reference evidence="1" key="1">
    <citation type="submission" date="2014-05" db="EMBL/GenBank/DDBJ databases">
        <authorList>
            <person name="Chronopoulou M."/>
        </authorList>
    </citation>
    <scope>NUCLEOTIDE SEQUENCE</scope>
    <source>
        <tissue evidence="1">Whole organism</tissue>
    </source>
</reference>
<evidence type="ECO:0000313" key="1">
    <source>
        <dbReference type="EMBL" id="CDW19070.1"/>
    </source>
</evidence>
<dbReference type="EMBL" id="HACA01001709">
    <property type="protein sequence ID" value="CDW19070.1"/>
    <property type="molecule type" value="Transcribed_RNA"/>
</dbReference>
<accession>A0A0K2SZU2</accession>
<protein>
    <submittedName>
        <fullName evidence="1">Uncharacterized protein</fullName>
    </submittedName>
</protein>
<name>A0A0K2SZU2_LEPSM</name>
<organism evidence="1">
    <name type="scientific">Lepeophtheirus salmonis</name>
    <name type="common">Salmon louse</name>
    <name type="synonym">Caligus salmonis</name>
    <dbReference type="NCBI Taxonomy" id="72036"/>
    <lineage>
        <taxon>Eukaryota</taxon>
        <taxon>Metazoa</taxon>
        <taxon>Ecdysozoa</taxon>
        <taxon>Arthropoda</taxon>
        <taxon>Crustacea</taxon>
        <taxon>Multicrustacea</taxon>
        <taxon>Hexanauplia</taxon>
        <taxon>Copepoda</taxon>
        <taxon>Siphonostomatoida</taxon>
        <taxon>Caligidae</taxon>
        <taxon>Lepeophtheirus</taxon>
    </lineage>
</organism>
<proteinExistence type="predicted"/>